<sequence length="50" mass="6160">MDARAVREQAEAEVRREEFRRAVDAEKLRLLQRKPWWHSLLPFKITITRR</sequence>
<comment type="caution">
    <text evidence="1">The sequence shown here is derived from an EMBL/GenBank/DDBJ whole genome shotgun (WGS) entry which is preliminary data.</text>
</comment>
<protein>
    <submittedName>
        <fullName evidence="1">Uncharacterized protein</fullName>
    </submittedName>
</protein>
<name>A0ABR6FLS2_9BURK</name>
<evidence type="ECO:0000313" key="1">
    <source>
        <dbReference type="EMBL" id="MBB2928377.1"/>
    </source>
</evidence>
<proteinExistence type="predicted"/>
<dbReference type="RefSeq" id="WP_165822784.1">
    <property type="nucleotide sequence ID" value="NZ_JACHVZ010000007.1"/>
</dbReference>
<evidence type="ECO:0000313" key="2">
    <source>
        <dbReference type="Proteomes" id="UP000533533"/>
    </source>
</evidence>
<organism evidence="1 2">
    <name type="scientific">Paraburkholderia silvatlantica</name>
    <dbReference type="NCBI Taxonomy" id="321895"/>
    <lineage>
        <taxon>Bacteria</taxon>
        <taxon>Pseudomonadati</taxon>
        <taxon>Pseudomonadota</taxon>
        <taxon>Betaproteobacteria</taxon>
        <taxon>Burkholderiales</taxon>
        <taxon>Burkholderiaceae</taxon>
        <taxon>Paraburkholderia</taxon>
    </lineage>
</organism>
<dbReference type="EMBL" id="JACHVZ010000007">
    <property type="protein sequence ID" value="MBB2928377.1"/>
    <property type="molecule type" value="Genomic_DNA"/>
</dbReference>
<reference evidence="1 2" key="1">
    <citation type="submission" date="2020-08" db="EMBL/GenBank/DDBJ databases">
        <title>Genomic Encyclopedia of Type Strains, Phase IV (KMG-V): Genome sequencing to study the core and pangenomes of soil and plant-associated prokaryotes.</title>
        <authorList>
            <person name="Whitman W."/>
        </authorList>
    </citation>
    <scope>NUCLEOTIDE SEQUENCE [LARGE SCALE GENOMIC DNA]</scope>
    <source>
        <strain evidence="1 2">SRMrh-85</strain>
    </source>
</reference>
<accession>A0ABR6FLS2</accession>
<gene>
    <name evidence="1" type="ORF">FHX59_002799</name>
</gene>
<keyword evidence="2" id="KW-1185">Reference proteome</keyword>
<dbReference type="Proteomes" id="UP000533533">
    <property type="component" value="Unassembled WGS sequence"/>
</dbReference>